<feature type="compositionally biased region" description="Basic and acidic residues" evidence="2">
    <location>
        <begin position="124"/>
        <end position="135"/>
    </location>
</feature>
<evidence type="ECO:0000313" key="4">
    <source>
        <dbReference type="EMBL" id="GHP06827.1"/>
    </source>
</evidence>
<evidence type="ECO:0000256" key="3">
    <source>
        <dbReference type="SAM" id="Phobius"/>
    </source>
</evidence>
<keyword evidence="5" id="KW-1185">Reference proteome</keyword>
<sequence length="307" mass="32487">MVVSGHVHYHTHAPSDSSSESDSSSSGGGNGNGGNGNGGSQSLILLSALSAVFGGLLVWSGLVVGAGRTGPGLRRLPSLGRKSRSDSFAHKNHKNGNALGRDESDENKKQETAPSSAASQAQEEVQKLKETREHSNMLSKEAMRLAAAEARLVATKLTENRDVAVDAGSSGVGEMASARLSLDELVDAEALDAAVQAPLAAMEAELDAHKNAREALDSERRVLLREQEVLTRALQVAQRNFDEVEANLWEATQERDSLRRRYDAARARLTTGTSTTPQLDAEGVQSAHVEPVPATSLNNASTPSYIS</sequence>
<dbReference type="AlphaFoldDB" id="A0A830HP82"/>
<reference evidence="4" key="1">
    <citation type="submission" date="2020-10" db="EMBL/GenBank/DDBJ databases">
        <title>Unveiling of a novel bifunctional photoreceptor, Dualchrome1, isolated from a cosmopolitan green alga.</title>
        <authorList>
            <person name="Suzuki S."/>
            <person name="Kawachi M."/>
        </authorList>
    </citation>
    <scope>NUCLEOTIDE SEQUENCE</scope>
    <source>
        <strain evidence="4">NIES 2893</strain>
    </source>
</reference>
<feature type="region of interest" description="Disordered" evidence="2">
    <location>
        <begin position="1"/>
        <end position="36"/>
    </location>
</feature>
<dbReference type="EMBL" id="BNJQ01000014">
    <property type="protein sequence ID" value="GHP06827.1"/>
    <property type="molecule type" value="Genomic_DNA"/>
</dbReference>
<evidence type="ECO:0000256" key="2">
    <source>
        <dbReference type="SAM" id="MobiDB-lite"/>
    </source>
</evidence>
<feature type="region of interest" description="Disordered" evidence="2">
    <location>
        <begin position="70"/>
        <end position="135"/>
    </location>
</feature>
<feature type="compositionally biased region" description="Low complexity" evidence="2">
    <location>
        <begin position="112"/>
        <end position="123"/>
    </location>
</feature>
<feature type="transmembrane region" description="Helical" evidence="3">
    <location>
        <begin position="43"/>
        <end position="66"/>
    </location>
</feature>
<proteinExistence type="predicted"/>
<feature type="compositionally biased region" description="Gly residues" evidence="2">
    <location>
        <begin position="26"/>
        <end position="36"/>
    </location>
</feature>
<keyword evidence="3" id="KW-0812">Transmembrane</keyword>
<keyword evidence="3" id="KW-0472">Membrane</keyword>
<evidence type="ECO:0000313" key="5">
    <source>
        <dbReference type="Proteomes" id="UP000660262"/>
    </source>
</evidence>
<comment type="caution">
    <text evidence="4">The sequence shown here is derived from an EMBL/GenBank/DDBJ whole genome shotgun (WGS) entry which is preliminary data.</text>
</comment>
<feature type="coiled-coil region" evidence="1">
    <location>
        <begin position="199"/>
        <end position="268"/>
    </location>
</feature>
<feature type="compositionally biased region" description="Basic and acidic residues" evidence="2">
    <location>
        <begin position="100"/>
        <end position="111"/>
    </location>
</feature>
<accession>A0A830HP82</accession>
<protein>
    <submittedName>
        <fullName evidence="4">Uncharacterized protein</fullName>
    </submittedName>
</protein>
<keyword evidence="3" id="KW-1133">Transmembrane helix</keyword>
<gene>
    <name evidence="4" type="ORF">PPROV_000557100</name>
</gene>
<keyword evidence="1" id="KW-0175">Coiled coil</keyword>
<feature type="region of interest" description="Disordered" evidence="2">
    <location>
        <begin position="268"/>
        <end position="307"/>
    </location>
</feature>
<evidence type="ECO:0000256" key="1">
    <source>
        <dbReference type="SAM" id="Coils"/>
    </source>
</evidence>
<feature type="compositionally biased region" description="Low complexity" evidence="2">
    <location>
        <begin position="15"/>
        <end position="25"/>
    </location>
</feature>
<dbReference type="Proteomes" id="UP000660262">
    <property type="component" value="Unassembled WGS sequence"/>
</dbReference>
<feature type="compositionally biased region" description="Polar residues" evidence="2">
    <location>
        <begin position="295"/>
        <end position="307"/>
    </location>
</feature>
<organism evidence="4 5">
    <name type="scientific">Pycnococcus provasolii</name>
    <dbReference type="NCBI Taxonomy" id="41880"/>
    <lineage>
        <taxon>Eukaryota</taxon>
        <taxon>Viridiplantae</taxon>
        <taxon>Chlorophyta</taxon>
        <taxon>Pseudoscourfieldiophyceae</taxon>
        <taxon>Pseudoscourfieldiales</taxon>
        <taxon>Pycnococcaceae</taxon>
        <taxon>Pycnococcus</taxon>
    </lineage>
</organism>
<name>A0A830HP82_9CHLO</name>